<dbReference type="InterPro" id="IPR000868">
    <property type="entry name" value="Isochorismatase-like_dom"/>
</dbReference>
<gene>
    <name evidence="3" type="ORF">RT97_17065</name>
</gene>
<protein>
    <submittedName>
        <fullName evidence="3">Isochorismatase</fullName>
    </submittedName>
</protein>
<organism evidence="3 4">
    <name type="scientific">Variovorax paradoxus</name>
    <dbReference type="NCBI Taxonomy" id="34073"/>
    <lineage>
        <taxon>Bacteria</taxon>
        <taxon>Pseudomonadati</taxon>
        <taxon>Pseudomonadota</taxon>
        <taxon>Betaproteobacteria</taxon>
        <taxon>Burkholderiales</taxon>
        <taxon>Comamonadaceae</taxon>
        <taxon>Variovorax</taxon>
    </lineage>
</organism>
<dbReference type="PANTHER" id="PTHR43540">
    <property type="entry name" value="PEROXYUREIDOACRYLATE/UREIDOACRYLATE AMIDOHYDROLASE-RELATED"/>
    <property type="match status" value="1"/>
</dbReference>
<dbReference type="InterPro" id="IPR036380">
    <property type="entry name" value="Isochorismatase-like_sf"/>
</dbReference>
<dbReference type="Proteomes" id="UP000032067">
    <property type="component" value="Unassembled WGS sequence"/>
</dbReference>
<dbReference type="Pfam" id="PF00857">
    <property type="entry name" value="Isochorismatase"/>
    <property type="match status" value="1"/>
</dbReference>
<dbReference type="CDD" id="cd00431">
    <property type="entry name" value="cysteine_hydrolases"/>
    <property type="match status" value="1"/>
</dbReference>
<dbReference type="InterPro" id="IPR050272">
    <property type="entry name" value="Isochorismatase-like_hydrls"/>
</dbReference>
<comment type="caution">
    <text evidence="3">The sequence shown here is derived from an EMBL/GenBank/DDBJ whole genome shotgun (WGS) entry which is preliminary data.</text>
</comment>
<evidence type="ECO:0000313" key="4">
    <source>
        <dbReference type="Proteomes" id="UP000032067"/>
    </source>
</evidence>
<name>A0A0D0MJ57_VARPD</name>
<feature type="domain" description="Isochorismatase-like" evidence="2">
    <location>
        <begin position="4"/>
        <end position="187"/>
    </location>
</feature>
<accession>A0A0D0MJ57</accession>
<dbReference type="SUPFAM" id="SSF52499">
    <property type="entry name" value="Isochorismatase-like hydrolases"/>
    <property type="match status" value="1"/>
</dbReference>
<dbReference type="AlphaFoldDB" id="A0A0D0MJ57"/>
<sequence>MKAALLAMHYQNDVLHADGKVRVGVAADDPARPLLIASAARLIAGARANGVPVIFVRIAFAPGYADCLRNCTLFRRVAETGAVLDGEWGAEFYDELAPLPGEVVVTHKRNNPFWASGLEDAVRRTGASRLYVAGIATNHVVEHGARHASDMGYNVAVVADACSTAQAHLHAASLETLAMLADVVRVDEAVAQMKGLS</sequence>
<reference evidence="3 4" key="1">
    <citation type="submission" date="2014-12" db="EMBL/GenBank/DDBJ databases">
        <title>16Stimator: statistical estimation of ribosomal gene copy numbers from draft genome assemblies.</title>
        <authorList>
            <person name="Perisin M.A."/>
            <person name="Vetter M."/>
            <person name="Gilbert J.A."/>
            <person name="Bergelson J."/>
        </authorList>
    </citation>
    <scope>NUCLEOTIDE SEQUENCE [LARGE SCALE GENOMIC DNA]</scope>
    <source>
        <strain evidence="3 4">MEDvA23</strain>
    </source>
</reference>
<evidence type="ECO:0000259" key="2">
    <source>
        <dbReference type="Pfam" id="PF00857"/>
    </source>
</evidence>
<keyword evidence="1" id="KW-0378">Hydrolase</keyword>
<dbReference type="PANTHER" id="PTHR43540:SF1">
    <property type="entry name" value="ISOCHORISMATASE HYDROLASE"/>
    <property type="match status" value="1"/>
</dbReference>
<dbReference type="Gene3D" id="3.40.50.850">
    <property type="entry name" value="Isochorismatase-like"/>
    <property type="match status" value="1"/>
</dbReference>
<evidence type="ECO:0000256" key="1">
    <source>
        <dbReference type="ARBA" id="ARBA00022801"/>
    </source>
</evidence>
<dbReference type="OrthoDB" id="9781985at2"/>
<proteinExistence type="predicted"/>
<dbReference type="EMBL" id="JXQQ01000038">
    <property type="protein sequence ID" value="KIQ30904.1"/>
    <property type="molecule type" value="Genomic_DNA"/>
</dbReference>
<dbReference type="RefSeq" id="WP_042579986.1">
    <property type="nucleotide sequence ID" value="NZ_JXQQ01000038.1"/>
</dbReference>
<evidence type="ECO:0000313" key="3">
    <source>
        <dbReference type="EMBL" id="KIQ30904.1"/>
    </source>
</evidence>
<dbReference type="GO" id="GO:0016787">
    <property type="term" value="F:hydrolase activity"/>
    <property type="evidence" value="ECO:0007669"/>
    <property type="project" value="UniProtKB-KW"/>
</dbReference>